<sequence length="917" mass="105181">MARGELQFILAEEQRSRRDHMVRRVAKVLGWWSVRFLSGQCVFAGMSSFSSRFLLVALLLVASRRVGLVVSRLESWWCHVGALRVQALRVATMLAVASRSLGDLDFCFASSLHVATTMISLKNEERRMKIDALESELAGVRDNVIYVQRDNLLLIKQRNIFCLIAKRLYNNITQLHLDCDIGRRLHKMIFPFLELKEDEIDAECYRCETIVSSDDISDAYRIGLDKIENYIQSKEHKSMVKEYLPKNDKEEIKTATLKKFHSLSSKLNFEDTLNTENISDFDESKMSEISVEDEVDCSVFVNAQTETKRNLISENSVAFARIVENQGSQVLHEQATIFPKIQTVPNQVFVKQGRNSKDVTELKVLVDNDNSDGCDTFFWTEPIDNSDETKGKAKLYPEPLPKPILKETKPSQVIRDEQYDPEWYIDSGCLRHMTRRREELREYRSLRNGGRIRYGNNATGEIKGYGMITNGELSIRKVAYMEGLQHNLINESQLVVGTGLKKSEAANNMINFIKQIEVLLRKQVRMIRSDNGTEFKNQTLDDFLVSKGISHNFSAPYTPQQNGVVERRNRSLCEAARTMLSFAKLPLYFWANAIATSCFTQNRSTINKRFFLLLKKFSTRGNRIKKENSAPIQGEGSSVMAEIENENNADTQSEAQSETKEVFAEINPKYDPNYPPMLKWTKDHPRSQIIGETSAGVLTRAQLKEKQTTLFSKVEFCMFNSFISKIEPKTVKIALDHADWVQAIQDELNEFERNKNKARLMVKGYCQEEGTDYEETFAPVARLESVRIFLAYAAHKGFDVYQMDVKCAFLNGELEETVYVEQPPGFVGSKHPDHCYVLDKAVYGLKQAPKAWYETLTRFVKQSKFKQGSVDPTFFRKKEGNHLMIVQINVDDIIFGSTHPSFTAEFRKLMETKFEMS</sequence>
<accession>A0ACB8ZQR0</accession>
<dbReference type="Proteomes" id="UP001055811">
    <property type="component" value="Linkage Group LG08"/>
</dbReference>
<keyword evidence="2" id="KW-1185">Reference proteome</keyword>
<evidence type="ECO:0000313" key="1">
    <source>
        <dbReference type="EMBL" id="KAI3700157.1"/>
    </source>
</evidence>
<dbReference type="EMBL" id="CM042016">
    <property type="protein sequence ID" value="KAI3700157.1"/>
    <property type="molecule type" value="Genomic_DNA"/>
</dbReference>
<organism evidence="1 2">
    <name type="scientific">Cichorium intybus</name>
    <name type="common">Chicory</name>
    <dbReference type="NCBI Taxonomy" id="13427"/>
    <lineage>
        <taxon>Eukaryota</taxon>
        <taxon>Viridiplantae</taxon>
        <taxon>Streptophyta</taxon>
        <taxon>Embryophyta</taxon>
        <taxon>Tracheophyta</taxon>
        <taxon>Spermatophyta</taxon>
        <taxon>Magnoliopsida</taxon>
        <taxon>eudicotyledons</taxon>
        <taxon>Gunneridae</taxon>
        <taxon>Pentapetalae</taxon>
        <taxon>asterids</taxon>
        <taxon>campanulids</taxon>
        <taxon>Asterales</taxon>
        <taxon>Asteraceae</taxon>
        <taxon>Cichorioideae</taxon>
        <taxon>Cichorieae</taxon>
        <taxon>Cichoriinae</taxon>
        <taxon>Cichorium</taxon>
    </lineage>
</organism>
<name>A0ACB8ZQR0_CICIN</name>
<proteinExistence type="predicted"/>
<comment type="caution">
    <text evidence="1">The sequence shown here is derived from an EMBL/GenBank/DDBJ whole genome shotgun (WGS) entry which is preliminary data.</text>
</comment>
<reference evidence="1 2" key="2">
    <citation type="journal article" date="2022" name="Mol. Ecol. Resour.">
        <title>The genomes of chicory, endive, great burdock and yacon provide insights into Asteraceae paleo-polyploidization history and plant inulin production.</title>
        <authorList>
            <person name="Fan W."/>
            <person name="Wang S."/>
            <person name="Wang H."/>
            <person name="Wang A."/>
            <person name="Jiang F."/>
            <person name="Liu H."/>
            <person name="Zhao H."/>
            <person name="Xu D."/>
            <person name="Zhang Y."/>
        </authorList>
    </citation>
    <scope>NUCLEOTIDE SEQUENCE [LARGE SCALE GENOMIC DNA]</scope>
    <source>
        <strain evidence="2">cv. Punajuju</strain>
        <tissue evidence="1">Leaves</tissue>
    </source>
</reference>
<reference evidence="2" key="1">
    <citation type="journal article" date="2022" name="Mol. Ecol. Resour.">
        <title>The genomes of chicory, endive, great burdock and yacon provide insights into Asteraceae palaeo-polyploidization history and plant inulin production.</title>
        <authorList>
            <person name="Fan W."/>
            <person name="Wang S."/>
            <person name="Wang H."/>
            <person name="Wang A."/>
            <person name="Jiang F."/>
            <person name="Liu H."/>
            <person name="Zhao H."/>
            <person name="Xu D."/>
            <person name="Zhang Y."/>
        </authorList>
    </citation>
    <scope>NUCLEOTIDE SEQUENCE [LARGE SCALE GENOMIC DNA]</scope>
    <source>
        <strain evidence="2">cv. Punajuju</strain>
    </source>
</reference>
<gene>
    <name evidence="1" type="ORF">L2E82_44776</name>
</gene>
<protein>
    <submittedName>
        <fullName evidence="1">Uncharacterized protein</fullName>
    </submittedName>
</protein>
<evidence type="ECO:0000313" key="2">
    <source>
        <dbReference type="Proteomes" id="UP001055811"/>
    </source>
</evidence>